<evidence type="ECO:0000259" key="1">
    <source>
        <dbReference type="Pfam" id="PF13847"/>
    </source>
</evidence>
<dbReference type="RefSeq" id="WP_063968116.1">
    <property type="nucleotide sequence ID" value="NZ_JAMXLT020000020.1"/>
</dbReference>
<dbReference type="Pfam" id="PF13847">
    <property type="entry name" value="Methyltransf_31"/>
    <property type="match status" value="1"/>
</dbReference>
<dbReference type="EMBL" id="JAMXLT020000020">
    <property type="protein sequence ID" value="MDW8549600.1"/>
    <property type="molecule type" value="Genomic_DNA"/>
</dbReference>
<feature type="domain" description="Methyltransferase" evidence="1">
    <location>
        <begin position="39"/>
        <end position="144"/>
    </location>
</feature>
<comment type="caution">
    <text evidence="2">The sequence shown here is derived from an EMBL/GenBank/DDBJ whole genome shotgun (WGS) entry which is preliminary data.</text>
</comment>
<keyword evidence="2" id="KW-0489">Methyltransferase</keyword>
<gene>
    <name evidence="2" type="ORF">NG800_011815</name>
</gene>
<keyword evidence="2" id="KW-0808">Transferase</keyword>
<accession>A0ABU4JIV0</accession>
<evidence type="ECO:0000313" key="3">
    <source>
        <dbReference type="Proteomes" id="UP001204439"/>
    </source>
</evidence>
<dbReference type="GO" id="GO:0032259">
    <property type="term" value="P:methylation"/>
    <property type="evidence" value="ECO:0007669"/>
    <property type="project" value="UniProtKB-KW"/>
</dbReference>
<dbReference type="Gene3D" id="2.20.25.110">
    <property type="entry name" value="S-adenosyl-L-methionine-dependent methyltransferases"/>
    <property type="match status" value="1"/>
</dbReference>
<dbReference type="EC" id="2.1.1.-" evidence="2"/>
<protein>
    <submittedName>
        <fullName evidence="2">Class I SAM-dependent methyltransferase</fullName>
        <ecNumber evidence="2">2.1.1.-</ecNumber>
    </submittedName>
</protein>
<dbReference type="CDD" id="cd02440">
    <property type="entry name" value="AdoMet_MTases"/>
    <property type="match status" value="1"/>
</dbReference>
<organism evidence="2 3">
    <name type="scientific">Epilithonimonas ginsengisoli</name>
    <dbReference type="NCBI Taxonomy" id="1245592"/>
    <lineage>
        <taxon>Bacteria</taxon>
        <taxon>Pseudomonadati</taxon>
        <taxon>Bacteroidota</taxon>
        <taxon>Flavobacteriia</taxon>
        <taxon>Flavobacteriales</taxon>
        <taxon>Weeksellaceae</taxon>
        <taxon>Chryseobacterium group</taxon>
        <taxon>Epilithonimonas</taxon>
    </lineage>
</organism>
<sequence>MQWFEEWFDTPYYHILYKNHDYKEAEDFLNLLTDYVKLEKNSKIIDLACGKGRHSIYLNKLGYDVLGLDLSEQSINFDRQFETETLKFQVHDMRNKIESEPVDAVFNLFTSFGYFETEEEDKRVFSSVSYVLKDEGYFVLDFLNAEYVKSVITPTASIERENIVFNIKKHIEGEYIMKEIDFEDQGKKFHFFERVKLTRPEKILQYAKEFGFELVKRWGDYQLNDFDENSSLRCINLFKIKK</sequence>
<dbReference type="InterPro" id="IPR025714">
    <property type="entry name" value="Methyltranfer_dom"/>
</dbReference>
<dbReference type="InterPro" id="IPR029063">
    <property type="entry name" value="SAM-dependent_MTases_sf"/>
</dbReference>
<name>A0ABU4JIV0_9FLAO</name>
<dbReference type="PANTHER" id="PTHR43861">
    <property type="entry name" value="TRANS-ACONITATE 2-METHYLTRANSFERASE-RELATED"/>
    <property type="match status" value="1"/>
</dbReference>
<keyword evidence="3" id="KW-1185">Reference proteome</keyword>
<dbReference type="PANTHER" id="PTHR43861:SF1">
    <property type="entry name" value="TRANS-ACONITATE 2-METHYLTRANSFERASE"/>
    <property type="match status" value="1"/>
</dbReference>
<reference evidence="2 3" key="1">
    <citation type="submission" date="2023-11" db="EMBL/GenBank/DDBJ databases">
        <title>First isolation, identification, and characterization of non-pathogenic Epilithonimonas ginsengisoli isolated from diseased farmed rainbow trout (Oncorhynchus mykiss) in Chile.</title>
        <authorList>
            <person name="Miranda C.D."/>
            <person name="Irgang R."/>
            <person name="Concha C."/>
            <person name="Rojas R."/>
            <person name="Avendano R."/>
        </authorList>
    </citation>
    <scope>NUCLEOTIDE SEQUENCE [LARGE SCALE GENOMIC DNA]</scope>
    <source>
        <strain evidence="2 3">FP99</strain>
    </source>
</reference>
<proteinExistence type="predicted"/>
<dbReference type="SUPFAM" id="SSF53335">
    <property type="entry name" value="S-adenosyl-L-methionine-dependent methyltransferases"/>
    <property type="match status" value="1"/>
</dbReference>
<dbReference type="GO" id="GO:0008168">
    <property type="term" value="F:methyltransferase activity"/>
    <property type="evidence" value="ECO:0007669"/>
    <property type="project" value="UniProtKB-KW"/>
</dbReference>
<dbReference type="Proteomes" id="UP001204439">
    <property type="component" value="Unassembled WGS sequence"/>
</dbReference>
<dbReference type="Gene3D" id="3.40.50.150">
    <property type="entry name" value="Vaccinia Virus protein VP39"/>
    <property type="match status" value="1"/>
</dbReference>
<evidence type="ECO:0000313" key="2">
    <source>
        <dbReference type="EMBL" id="MDW8549600.1"/>
    </source>
</evidence>